<comment type="subcellular location">
    <subcellularLocation>
        <location evidence="1">Nucleus</location>
    </subcellularLocation>
</comment>
<evidence type="ECO:0000256" key="3">
    <source>
        <dbReference type="ARBA" id="ARBA00023242"/>
    </source>
</evidence>
<dbReference type="PANTHER" id="PTHR12446">
    <property type="entry name" value="TESMIN/TSO1-RELATED"/>
    <property type="match status" value="1"/>
</dbReference>
<feature type="region of interest" description="Disordered" evidence="4">
    <location>
        <begin position="1"/>
        <end position="47"/>
    </location>
</feature>
<dbReference type="InterPro" id="IPR028307">
    <property type="entry name" value="Lin-54_fam"/>
</dbReference>
<feature type="region of interest" description="Disordered" evidence="4">
    <location>
        <begin position="494"/>
        <end position="524"/>
    </location>
</feature>
<feature type="compositionally biased region" description="Basic residues" evidence="4">
    <location>
        <begin position="583"/>
        <end position="594"/>
    </location>
</feature>
<sequence>METGDIEEPMKPAGSPDSSFYSTTTGLSPTKGRDALEETNPTCKQRPNYVELSTLISVSQGTAAAAHSSTKSQPLNWTESDVRGKGAKPISSSTPSKAASFTVHTGAAQDPNNQLHNPDNSETHLATLIAVDSSVHTNTKERRLCLMTQAPVSVKLNIPSKVNMAGRPGVVQILHTNPMPGQELLPQTTPTFKAFANVRPLITNATPMAAVNTNTAVQYVRKQPEVTVISHGSPYVTASLGQQFTPFGAPILTLNPNIVQPMTGPPGLTPGGVNQLGGSSGPLTNLTNSRKPCNCTKSHCLKLYCECFAQGQLCQNCNCHNCMNNLAYEEERGRAIKMTLERNPTAFHPKIGRGEGERKHTKGCNCKRSGCLKNYCECYEAKISCSDLCRCQGCRNTEDSVERRSLMRLAAMGSLRSRQPSSFKKHLSKPPPETLPHAFFTWEVIEATAGCLLAQAEEAERRDLAPAAQERIVLEEFGRILERVMDSASKAHIRTASSIQDDDSEESEQPLIHAPVPTVQSDYTRVGGSRTVGAATASAAAADVLLRDDEDDDDLMQGMDDHDQRNVDDDMFEDDDDIDPGRTPHHAHPPRHTRQAVSRQGLSSSRNRSSHVSDLLDERMISDDDSDEIPSKHPGDISQTYRQVIPSRNRTHLPETRYRSRHSRRHTSGTRGHEHHDPDSII</sequence>
<keyword evidence="7" id="KW-1185">Reference proteome</keyword>
<feature type="region of interest" description="Disordered" evidence="4">
    <location>
        <begin position="65"/>
        <end position="102"/>
    </location>
</feature>
<dbReference type="Proteomes" id="UP000054324">
    <property type="component" value="Unassembled WGS sequence"/>
</dbReference>
<dbReference type="OrthoDB" id="6283463at2759"/>
<feature type="compositionally biased region" description="Basic residues" evidence="4">
    <location>
        <begin position="659"/>
        <end position="668"/>
    </location>
</feature>
<dbReference type="GeneID" id="20323573"/>
<evidence type="ECO:0000256" key="2">
    <source>
        <dbReference type="ARBA" id="ARBA00007267"/>
    </source>
</evidence>
<feature type="compositionally biased region" description="Polar residues" evidence="4">
    <location>
        <begin position="16"/>
        <end position="28"/>
    </location>
</feature>
<feature type="compositionally biased region" description="Low complexity" evidence="4">
    <location>
        <begin position="598"/>
        <end position="613"/>
    </location>
</feature>
<feature type="compositionally biased region" description="Basic and acidic residues" evidence="4">
    <location>
        <begin position="559"/>
        <end position="568"/>
    </location>
</feature>
<dbReference type="KEGG" id="ovi:T265_09404"/>
<evidence type="ECO:0000259" key="5">
    <source>
        <dbReference type="PROSITE" id="PS51634"/>
    </source>
</evidence>
<dbReference type="CTD" id="20323573"/>
<evidence type="ECO:0000313" key="6">
    <source>
        <dbReference type="EMBL" id="KER22541.1"/>
    </source>
</evidence>
<name>A0A074Z5X1_OPIVI</name>
<keyword evidence="3" id="KW-0539">Nucleus</keyword>
<dbReference type="InterPro" id="IPR005172">
    <property type="entry name" value="CRC"/>
</dbReference>
<dbReference type="GO" id="GO:0005634">
    <property type="term" value="C:nucleus"/>
    <property type="evidence" value="ECO:0007669"/>
    <property type="project" value="UniProtKB-SubCell"/>
</dbReference>
<dbReference type="GO" id="GO:0006355">
    <property type="term" value="P:regulation of DNA-templated transcription"/>
    <property type="evidence" value="ECO:0007669"/>
    <property type="project" value="TreeGrafter"/>
</dbReference>
<feature type="compositionally biased region" description="Polar residues" evidence="4">
    <location>
        <begin position="90"/>
        <end position="102"/>
    </location>
</feature>
<feature type="compositionally biased region" description="Polar residues" evidence="4">
    <location>
        <begin position="65"/>
        <end position="79"/>
    </location>
</feature>
<feature type="compositionally biased region" description="Acidic residues" evidence="4">
    <location>
        <begin position="569"/>
        <end position="578"/>
    </location>
</feature>
<dbReference type="SMART" id="SM01114">
    <property type="entry name" value="CXC"/>
    <property type="match status" value="2"/>
</dbReference>
<evidence type="ECO:0000256" key="1">
    <source>
        <dbReference type="ARBA" id="ARBA00004123"/>
    </source>
</evidence>
<dbReference type="Pfam" id="PF03638">
    <property type="entry name" value="TCR"/>
    <property type="match status" value="2"/>
</dbReference>
<accession>A0A074Z5X1</accession>
<dbReference type="STRING" id="6198.A0A074Z5X1"/>
<dbReference type="PANTHER" id="PTHR12446:SF34">
    <property type="entry name" value="PROTEIN LIN-54 HOMOLOG"/>
    <property type="match status" value="1"/>
</dbReference>
<feature type="region of interest" description="Disordered" evidence="4">
    <location>
        <begin position="551"/>
        <end position="682"/>
    </location>
</feature>
<organism evidence="6 7">
    <name type="scientific">Opisthorchis viverrini</name>
    <name type="common">Southeast Asian liver fluke</name>
    <dbReference type="NCBI Taxonomy" id="6198"/>
    <lineage>
        <taxon>Eukaryota</taxon>
        <taxon>Metazoa</taxon>
        <taxon>Spiralia</taxon>
        <taxon>Lophotrochozoa</taxon>
        <taxon>Platyhelminthes</taxon>
        <taxon>Trematoda</taxon>
        <taxon>Digenea</taxon>
        <taxon>Opisthorchiida</taxon>
        <taxon>Opisthorchiata</taxon>
        <taxon>Opisthorchiidae</taxon>
        <taxon>Opisthorchis</taxon>
    </lineage>
</organism>
<protein>
    <recommendedName>
        <fullName evidence="5">CRC domain-containing protein</fullName>
    </recommendedName>
</protein>
<proteinExistence type="inferred from homology"/>
<feature type="compositionally biased region" description="Polar residues" evidence="4">
    <location>
        <begin position="637"/>
        <end position="648"/>
    </location>
</feature>
<gene>
    <name evidence="6" type="ORF">T265_09404</name>
</gene>
<dbReference type="EMBL" id="KL596893">
    <property type="protein sequence ID" value="KER22541.1"/>
    <property type="molecule type" value="Genomic_DNA"/>
</dbReference>
<evidence type="ECO:0000256" key="4">
    <source>
        <dbReference type="SAM" id="MobiDB-lite"/>
    </source>
</evidence>
<feature type="compositionally biased region" description="Basic and acidic residues" evidence="4">
    <location>
        <begin position="671"/>
        <end position="682"/>
    </location>
</feature>
<evidence type="ECO:0000313" key="7">
    <source>
        <dbReference type="Proteomes" id="UP000054324"/>
    </source>
</evidence>
<dbReference type="PROSITE" id="PS51634">
    <property type="entry name" value="CRC"/>
    <property type="match status" value="1"/>
</dbReference>
<dbReference type="InterPro" id="IPR033467">
    <property type="entry name" value="Tesmin/TSO1-like_CXC"/>
</dbReference>
<dbReference type="AlphaFoldDB" id="A0A074Z5X1"/>
<feature type="domain" description="CRC" evidence="5">
    <location>
        <begin position="289"/>
        <end position="399"/>
    </location>
</feature>
<reference evidence="6 7" key="1">
    <citation type="submission" date="2013-11" db="EMBL/GenBank/DDBJ databases">
        <title>Opisthorchis viverrini - life in the bile duct.</title>
        <authorList>
            <person name="Young N.D."/>
            <person name="Nagarajan N."/>
            <person name="Lin S.J."/>
            <person name="Korhonen P.K."/>
            <person name="Jex A.R."/>
            <person name="Hall R.S."/>
            <person name="Safavi-Hemami H."/>
            <person name="Kaewkong W."/>
            <person name="Bertrand D."/>
            <person name="Gao S."/>
            <person name="Seet Q."/>
            <person name="Wongkham S."/>
            <person name="Teh B.T."/>
            <person name="Wongkham C."/>
            <person name="Intapan P.M."/>
            <person name="Maleewong W."/>
            <person name="Yang X."/>
            <person name="Hu M."/>
            <person name="Wang Z."/>
            <person name="Hofmann A."/>
            <person name="Sternberg P.W."/>
            <person name="Tan P."/>
            <person name="Wang J."/>
            <person name="Gasser R.B."/>
        </authorList>
    </citation>
    <scope>NUCLEOTIDE SEQUENCE [LARGE SCALE GENOMIC DNA]</scope>
</reference>
<dbReference type="RefSeq" id="XP_009173715.1">
    <property type="nucleotide sequence ID" value="XM_009175451.1"/>
</dbReference>
<comment type="similarity">
    <text evidence="2">Belongs to the lin-54 family.</text>
</comment>